<dbReference type="Proteomes" id="UP000244855">
    <property type="component" value="Unassembled WGS sequence"/>
</dbReference>
<evidence type="ECO:0000313" key="2">
    <source>
        <dbReference type="EMBL" id="PVH90145.1"/>
    </source>
</evidence>
<protein>
    <submittedName>
        <fullName evidence="2">Uncharacterized protein</fullName>
    </submittedName>
</protein>
<feature type="region of interest" description="Disordered" evidence="1">
    <location>
        <begin position="1"/>
        <end position="79"/>
    </location>
</feature>
<feature type="compositionally biased region" description="Polar residues" evidence="1">
    <location>
        <begin position="1"/>
        <end position="20"/>
    </location>
</feature>
<dbReference type="EMBL" id="KZ806653">
    <property type="protein sequence ID" value="PVH90145.1"/>
    <property type="molecule type" value="Genomic_DNA"/>
</dbReference>
<proteinExistence type="predicted"/>
<sequence length="165" mass="18767">MDLSQASNTSTIEDPSMNRQTIEDIEGQPISNSKSLSGSAVSSPRNVAEESHGMKRQRSTEKDPEEESLNIEDTIAREAKRPKLTGKNLGSVVESMQKTVSKLDEIYLVLIALRKEHTKSMVDVVHWAENKRLEGSNSYTSGESDRQAIEVFKEYITRYRRHWRI</sequence>
<reference evidence="2 3" key="1">
    <citation type="journal article" date="2018" name="Sci. Rep.">
        <title>Comparative genomics provides insights into the lifestyle and reveals functional heterogeneity of dark septate endophytic fungi.</title>
        <authorList>
            <person name="Knapp D.G."/>
            <person name="Nemeth J.B."/>
            <person name="Barry K."/>
            <person name="Hainaut M."/>
            <person name="Henrissat B."/>
            <person name="Johnson J."/>
            <person name="Kuo A."/>
            <person name="Lim J.H.P."/>
            <person name="Lipzen A."/>
            <person name="Nolan M."/>
            <person name="Ohm R.A."/>
            <person name="Tamas L."/>
            <person name="Grigoriev I.V."/>
            <person name="Spatafora J.W."/>
            <person name="Nagy L.G."/>
            <person name="Kovacs G.M."/>
        </authorList>
    </citation>
    <scope>NUCLEOTIDE SEQUENCE [LARGE SCALE GENOMIC DNA]</scope>
    <source>
        <strain evidence="2 3">DSE2036</strain>
    </source>
</reference>
<gene>
    <name evidence="2" type="ORF">DM02DRAFT_678783</name>
</gene>
<accession>A0A2V1CWP6</accession>
<dbReference type="AlphaFoldDB" id="A0A2V1CWP6"/>
<organism evidence="2 3">
    <name type="scientific">Periconia macrospinosa</name>
    <dbReference type="NCBI Taxonomy" id="97972"/>
    <lineage>
        <taxon>Eukaryota</taxon>
        <taxon>Fungi</taxon>
        <taxon>Dikarya</taxon>
        <taxon>Ascomycota</taxon>
        <taxon>Pezizomycotina</taxon>
        <taxon>Dothideomycetes</taxon>
        <taxon>Pleosporomycetidae</taxon>
        <taxon>Pleosporales</taxon>
        <taxon>Massarineae</taxon>
        <taxon>Periconiaceae</taxon>
        <taxon>Periconia</taxon>
    </lineage>
</organism>
<feature type="compositionally biased region" description="Polar residues" evidence="1">
    <location>
        <begin position="29"/>
        <end position="45"/>
    </location>
</feature>
<feature type="compositionally biased region" description="Basic and acidic residues" evidence="1">
    <location>
        <begin position="47"/>
        <end position="62"/>
    </location>
</feature>
<evidence type="ECO:0000256" key="1">
    <source>
        <dbReference type="SAM" id="MobiDB-lite"/>
    </source>
</evidence>
<name>A0A2V1CWP6_9PLEO</name>
<keyword evidence="3" id="KW-1185">Reference proteome</keyword>
<evidence type="ECO:0000313" key="3">
    <source>
        <dbReference type="Proteomes" id="UP000244855"/>
    </source>
</evidence>